<evidence type="ECO:0000256" key="8">
    <source>
        <dbReference type="SAM" id="Phobius"/>
    </source>
</evidence>
<keyword evidence="1" id="KW-0444">Lipid biosynthesis</keyword>
<dbReference type="Gene3D" id="3.90.470.20">
    <property type="entry name" value="4'-phosphopantetheinyl transferase domain"/>
    <property type="match status" value="1"/>
</dbReference>
<dbReference type="GO" id="GO:0008897">
    <property type="term" value="F:holo-[acyl-carrier-protein] synthase activity"/>
    <property type="evidence" value="ECO:0007669"/>
    <property type="project" value="InterPro"/>
</dbReference>
<dbReference type="InterPro" id="IPR004568">
    <property type="entry name" value="Ppantetheine-prot_Trfase_dom"/>
</dbReference>
<dbReference type="SUPFAM" id="SSF56214">
    <property type="entry name" value="4'-phosphopantetheinyl transferase"/>
    <property type="match status" value="1"/>
</dbReference>
<dbReference type="AlphaFoldDB" id="A0A8H6TBF0"/>
<evidence type="ECO:0000256" key="2">
    <source>
        <dbReference type="ARBA" id="ARBA00022679"/>
    </source>
</evidence>
<dbReference type="HAMAP" id="MF_00101">
    <property type="entry name" value="AcpS"/>
    <property type="match status" value="1"/>
</dbReference>
<evidence type="ECO:0000256" key="7">
    <source>
        <dbReference type="ARBA" id="ARBA00023160"/>
    </source>
</evidence>
<organism evidence="10 11">
    <name type="scientific">Mycena chlorophos</name>
    <name type="common">Agaric fungus</name>
    <name type="synonym">Agaricus chlorophos</name>
    <dbReference type="NCBI Taxonomy" id="658473"/>
    <lineage>
        <taxon>Eukaryota</taxon>
        <taxon>Fungi</taxon>
        <taxon>Dikarya</taxon>
        <taxon>Basidiomycota</taxon>
        <taxon>Agaricomycotina</taxon>
        <taxon>Agaricomycetes</taxon>
        <taxon>Agaricomycetidae</taxon>
        <taxon>Agaricales</taxon>
        <taxon>Marasmiineae</taxon>
        <taxon>Mycenaceae</taxon>
        <taxon>Mycena</taxon>
    </lineage>
</organism>
<evidence type="ECO:0000256" key="5">
    <source>
        <dbReference type="ARBA" id="ARBA00022842"/>
    </source>
</evidence>
<sequence length="135" mass="15447">MYDVVDIQGAVVTLMTILGHGVDVVFVPRIAALLKRFPQRLPAKILSPEETTDEHRPEDPQFIAVRWAVKEAAYKAVYPYHRPTWKDFSYRSLRENRKPELRFHPSSSRVGNIHVSVSHDGDYVFASVIVEVSTE</sequence>
<keyword evidence="3" id="KW-0479">Metal-binding</keyword>
<proteinExistence type="inferred from homology"/>
<evidence type="ECO:0000256" key="1">
    <source>
        <dbReference type="ARBA" id="ARBA00022516"/>
    </source>
</evidence>
<keyword evidence="8" id="KW-1133">Transmembrane helix</keyword>
<feature type="transmembrane region" description="Helical" evidence="8">
    <location>
        <begin position="12"/>
        <end position="34"/>
    </location>
</feature>
<keyword evidence="8" id="KW-0472">Membrane</keyword>
<evidence type="ECO:0000256" key="4">
    <source>
        <dbReference type="ARBA" id="ARBA00022832"/>
    </source>
</evidence>
<reference evidence="10" key="1">
    <citation type="submission" date="2020-05" db="EMBL/GenBank/DDBJ databases">
        <title>Mycena genomes resolve the evolution of fungal bioluminescence.</title>
        <authorList>
            <person name="Tsai I.J."/>
        </authorList>
    </citation>
    <scope>NUCLEOTIDE SEQUENCE</scope>
    <source>
        <strain evidence="10">110903Hualien_Pintung</strain>
    </source>
</reference>
<feature type="domain" description="4'-phosphopantetheinyl transferase" evidence="9">
    <location>
        <begin position="21"/>
        <end position="124"/>
    </location>
</feature>
<keyword evidence="8" id="KW-0812">Transmembrane</keyword>
<name>A0A8H6TBF0_MYCCL</name>
<evidence type="ECO:0000313" key="10">
    <source>
        <dbReference type="EMBL" id="KAF7313747.1"/>
    </source>
</evidence>
<protein>
    <submittedName>
        <fullName evidence="10">4'-phosphopantetheinyl transferase</fullName>
    </submittedName>
</protein>
<evidence type="ECO:0000256" key="6">
    <source>
        <dbReference type="ARBA" id="ARBA00023098"/>
    </source>
</evidence>
<dbReference type="GO" id="GO:0000287">
    <property type="term" value="F:magnesium ion binding"/>
    <property type="evidence" value="ECO:0007669"/>
    <property type="project" value="InterPro"/>
</dbReference>
<gene>
    <name evidence="10" type="ORF">HMN09_00531800</name>
</gene>
<keyword evidence="6" id="KW-0443">Lipid metabolism</keyword>
<dbReference type="InterPro" id="IPR002582">
    <property type="entry name" value="ACPS"/>
</dbReference>
<keyword evidence="4" id="KW-0276">Fatty acid metabolism</keyword>
<evidence type="ECO:0000256" key="3">
    <source>
        <dbReference type="ARBA" id="ARBA00022723"/>
    </source>
</evidence>
<keyword evidence="11" id="KW-1185">Reference proteome</keyword>
<dbReference type="Pfam" id="PF01648">
    <property type="entry name" value="ACPS"/>
    <property type="match status" value="1"/>
</dbReference>
<dbReference type="InterPro" id="IPR037143">
    <property type="entry name" value="4-PPantetheinyl_Trfase_dom_sf"/>
</dbReference>
<keyword evidence="2 10" id="KW-0808">Transferase</keyword>
<accession>A0A8H6TBF0</accession>
<keyword evidence="5" id="KW-0460">Magnesium</keyword>
<dbReference type="OrthoDB" id="15433at2759"/>
<evidence type="ECO:0000313" key="11">
    <source>
        <dbReference type="Proteomes" id="UP000613580"/>
    </source>
</evidence>
<dbReference type="Proteomes" id="UP000613580">
    <property type="component" value="Unassembled WGS sequence"/>
</dbReference>
<evidence type="ECO:0000259" key="9">
    <source>
        <dbReference type="Pfam" id="PF01648"/>
    </source>
</evidence>
<keyword evidence="7" id="KW-0275">Fatty acid biosynthesis</keyword>
<dbReference type="EMBL" id="JACAZE010000006">
    <property type="protein sequence ID" value="KAF7313747.1"/>
    <property type="molecule type" value="Genomic_DNA"/>
</dbReference>
<comment type="caution">
    <text evidence="10">The sequence shown here is derived from an EMBL/GenBank/DDBJ whole genome shotgun (WGS) entry which is preliminary data.</text>
</comment>
<dbReference type="InterPro" id="IPR008278">
    <property type="entry name" value="4-PPantetheinyl_Trfase_dom"/>
</dbReference>
<dbReference type="GO" id="GO:0006633">
    <property type="term" value="P:fatty acid biosynthetic process"/>
    <property type="evidence" value="ECO:0007669"/>
    <property type="project" value="UniProtKB-KW"/>
</dbReference>
<dbReference type="NCBIfam" id="TIGR00556">
    <property type="entry name" value="pantethn_trn"/>
    <property type="match status" value="1"/>
</dbReference>